<evidence type="ECO:0000313" key="3">
    <source>
        <dbReference type="Proteomes" id="UP000275078"/>
    </source>
</evidence>
<proteinExistence type="predicted"/>
<evidence type="ECO:0008006" key="4">
    <source>
        <dbReference type="Google" id="ProtNLM"/>
    </source>
</evidence>
<name>A0A3N4HMV9_ASCIM</name>
<feature type="signal peptide" evidence="1">
    <location>
        <begin position="1"/>
        <end position="20"/>
    </location>
</feature>
<accession>A0A3N4HMV9</accession>
<dbReference type="EMBL" id="ML119992">
    <property type="protein sequence ID" value="RPA70994.1"/>
    <property type="molecule type" value="Genomic_DNA"/>
</dbReference>
<evidence type="ECO:0000256" key="1">
    <source>
        <dbReference type="SAM" id="SignalP"/>
    </source>
</evidence>
<evidence type="ECO:0000313" key="2">
    <source>
        <dbReference type="EMBL" id="RPA70994.1"/>
    </source>
</evidence>
<keyword evidence="1" id="KW-0732">Signal</keyword>
<sequence length="86" mass="8948">MQFTTITVALFSLLTVGALASPVDTTAAPTEAVIFKRADCAPGSPCRGNLLGSHDAECNRVCRSSLCKKQSGKCGGLGWQICQCNA</sequence>
<dbReference type="Proteomes" id="UP000275078">
    <property type="component" value="Unassembled WGS sequence"/>
</dbReference>
<gene>
    <name evidence="2" type="ORF">BJ508DRAFT_420056</name>
</gene>
<dbReference type="AlphaFoldDB" id="A0A3N4HMV9"/>
<reference evidence="2 3" key="1">
    <citation type="journal article" date="2018" name="Nat. Ecol. Evol.">
        <title>Pezizomycetes genomes reveal the molecular basis of ectomycorrhizal truffle lifestyle.</title>
        <authorList>
            <person name="Murat C."/>
            <person name="Payen T."/>
            <person name="Noel B."/>
            <person name="Kuo A."/>
            <person name="Morin E."/>
            <person name="Chen J."/>
            <person name="Kohler A."/>
            <person name="Krizsan K."/>
            <person name="Balestrini R."/>
            <person name="Da Silva C."/>
            <person name="Montanini B."/>
            <person name="Hainaut M."/>
            <person name="Levati E."/>
            <person name="Barry K.W."/>
            <person name="Belfiori B."/>
            <person name="Cichocki N."/>
            <person name="Clum A."/>
            <person name="Dockter R.B."/>
            <person name="Fauchery L."/>
            <person name="Guy J."/>
            <person name="Iotti M."/>
            <person name="Le Tacon F."/>
            <person name="Lindquist E.A."/>
            <person name="Lipzen A."/>
            <person name="Malagnac F."/>
            <person name="Mello A."/>
            <person name="Molinier V."/>
            <person name="Miyauchi S."/>
            <person name="Poulain J."/>
            <person name="Riccioni C."/>
            <person name="Rubini A."/>
            <person name="Sitrit Y."/>
            <person name="Splivallo R."/>
            <person name="Traeger S."/>
            <person name="Wang M."/>
            <person name="Zifcakova L."/>
            <person name="Wipf D."/>
            <person name="Zambonelli A."/>
            <person name="Paolocci F."/>
            <person name="Nowrousian M."/>
            <person name="Ottonello S."/>
            <person name="Baldrian P."/>
            <person name="Spatafora J.W."/>
            <person name="Henrissat B."/>
            <person name="Nagy L.G."/>
            <person name="Aury J.M."/>
            <person name="Wincker P."/>
            <person name="Grigoriev I.V."/>
            <person name="Bonfante P."/>
            <person name="Martin F.M."/>
        </authorList>
    </citation>
    <scope>NUCLEOTIDE SEQUENCE [LARGE SCALE GENOMIC DNA]</scope>
    <source>
        <strain evidence="2 3">RN42</strain>
    </source>
</reference>
<protein>
    <recommendedName>
        <fullName evidence="4">Invertebrate defensins family profile domain-containing protein</fullName>
    </recommendedName>
</protein>
<feature type="chain" id="PRO_5018094045" description="Invertebrate defensins family profile domain-containing protein" evidence="1">
    <location>
        <begin position="21"/>
        <end position="86"/>
    </location>
</feature>
<keyword evidence="3" id="KW-1185">Reference proteome</keyword>
<organism evidence="2 3">
    <name type="scientific">Ascobolus immersus RN42</name>
    <dbReference type="NCBI Taxonomy" id="1160509"/>
    <lineage>
        <taxon>Eukaryota</taxon>
        <taxon>Fungi</taxon>
        <taxon>Dikarya</taxon>
        <taxon>Ascomycota</taxon>
        <taxon>Pezizomycotina</taxon>
        <taxon>Pezizomycetes</taxon>
        <taxon>Pezizales</taxon>
        <taxon>Ascobolaceae</taxon>
        <taxon>Ascobolus</taxon>
    </lineage>
</organism>